<dbReference type="Proteomes" id="UP001165060">
    <property type="component" value="Unassembled WGS sequence"/>
</dbReference>
<comment type="caution">
    <text evidence="1">The sequence shown here is derived from an EMBL/GenBank/DDBJ whole genome shotgun (WGS) entry which is preliminary data.</text>
</comment>
<dbReference type="PANTHER" id="PTHR43544">
    <property type="entry name" value="SHORT-CHAIN DEHYDROGENASE/REDUCTASE"/>
    <property type="match status" value="1"/>
</dbReference>
<dbReference type="PANTHER" id="PTHR43544:SF12">
    <property type="entry name" value="NAD(P)-BINDING ROSSMANN-FOLD SUPERFAMILY PROTEIN"/>
    <property type="match status" value="1"/>
</dbReference>
<proteinExistence type="predicted"/>
<dbReference type="InterPro" id="IPR051468">
    <property type="entry name" value="Fungal_SecMetab_SDRs"/>
</dbReference>
<reference evidence="1 2" key="1">
    <citation type="journal article" date="2023" name="Commun. Biol.">
        <title>Genome analysis of Parmales, the sister group of diatoms, reveals the evolutionary specialization of diatoms from phago-mixotrophs to photoautotrophs.</title>
        <authorList>
            <person name="Ban H."/>
            <person name="Sato S."/>
            <person name="Yoshikawa S."/>
            <person name="Yamada K."/>
            <person name="Nakamura Y."/>
            <person name="Ichinomiya M."/>
            <person name="Sato N."/>
            <person name="Blanc-Mathieu R."/>
            <person name="Endo H."/>
            <person name="Kuwata A."/>
            <person name="Ogata H."/>
        </authorList>
    </citation>
    <scope>NUCLEOTIDE SEQUENCE [LARGE SCALE GENOMIC DNA]</scope>
</reference>
<name>A0ABQ6MBH5_9STRA</name>
<dbReference type="InterPro" id="IPR002347">
    <property type="entry name" value="SDR_fam"/>
</dbReference>
<dbReference type="EMBL" id="BRYB01000118">
    <property type="protein sequence ID" value="GMI23223.1"/>
    <property type="molecule type" value="Genomic_DNA"/>
</dbReference>
<dbReference type="SUPFAM" id="SSF51735">
    <property type="entry name" value="NAD(P)-binding Rossmann-fold domains"/>
    <property type="match status" value="1"/>
</dbReference>
<dbReference type="Pfam" id="PF00106">
    <property type="entry name" value="adh_short"/>
    <property type="match status" value="1"/>
</dbReference>
<dbReference type="Gene3D" id="3.40.50.720">
    <property type="entry name" value="NAD(P)-binding Rossmann-like Domain"/>
    <property type="match status" value="1"/>
</dbReference>
<organism evidence="1 2">
    <name type="scientific">Tetraparma gracilis</name>
    <dbReference type="NCBI Taxonomy" id="2962635"/>
    <lineage>
        <taxon>Eukaryota</taxon>
        <taxon>Sar</taxon>
        <taxon>Stramenopiles</taxon>
        <taxon>Ochrophyta</taxon>
        <taxon>Bolidophyceae</taxon>
        <taxon>Parmales</taxon>
        <taxon>Triparmaceae</taxon>
        <taxon>Tetraparma</taxon>
    </lineage>
</organism>
<accession>A0ABQ6MBH5</accession>
<protein>
    <submittedName>
        <fullName evidence="1">Uncharacterized protein</fullName>
    </submittedName>
</protein>
<evidence type="ECO:0000313" key="1">
    <source>
        <dbReference type="EMBL" id="GMI23223.1"/>
    </source>
</evidence>
<dbReference type="PRINTS" id="PR00081">
    <property type="entry name" value="GDHRDH"/>
</dbReference>
<dbReference type="InterPro" id="IPR036291">
    <property type="entry name" value="NAD(P)-bd_dom_sf"/>
</dbReference>
<gene>
    <name evidence="1" type="ORF">TeGR_g13286</name>
</gene>
<sequence>MLLPRATGLLLLSSSAPGTRLFSSLPPPSSVLIQGASRGIGLSLAEYYAGLPTTEKIYCSARDPAGSAGLTDLAGRHPGRVVPVQLDVSDPASVDAAFSLVSASSPRLHMVLNVAGVLQDEPRGIVPERNAAAFDASSAAAAFQVNAFGPMLMAGKFLPLLSPKRKSEDERPGLFVSFSARVGSTTDNGLGGWHTYRASKAAANSFMKTVSLEAGRKSVAVVSVHPGTVDTDLTRAFLKARGKYDVQELGEAGRNLGRMFDGMDASWNGRFVDHKGEDVPF</sequence>
<keyword evidence="2" id="KW-1185">Reference proteome</keyword>
<evidence type="ECO:0000313" key="2">
    <source>
        <dbReference type="Proteomes" id="UP001165060"/>
    </source>
</evidence>